<reference evidence="2" key="1">
    <citation type="journal article" date="2024" name="Antonie Van Leeuwenhoek">
        <title>Bradyrhizobium ontarionense sp. nov., a novel bacterial symbiont isolated from Aeschynomene indica (Indian jointvetch), harbours photosynthesis, nitrogen fixation and nitrous oxide (N2O) reductase genes.</title>
        <authorList>
            <person name="Bromfield E.S.P."/>
            <person name="Cloutier S."/>
        </authorList>
    </citation>
    <scope>NUCLEOTIDE SEQUENCE</scope>
    <source>
        <strain evidence="2">A19</strain>
    </source>
</reference>
<dbReference type="EMBL" id="CP088156">
    <property type="protein sequence ID" value="UFZ03510.1"/>
    <property type="molecule type" value="Genomic_DNA"/>
</dbReference>
<proteinExistence type="predicted"/>
<evidence type="ECO:0000313" key="3">
    <source>
        <dbReference type="Proteomes" id="UP001431010"/>
    </source>
</evidence>
<keyword evidence="1" id="KW-0732">Signal</keyword>
<accession>A0ABY3R9C5</accession>
<dbReference type="RefSeq" id="WP_231319529.1">
    <property type="nucleotide sequence ID" value="NZ_CP088156.1"/>
</dbReference>
<keyword evidence="3" id="KW-1185">Reference proteome</keyword>
<feature type="chain" id="PRO_5046879182" evidence="1">
    <location>
        <begin position="28"/>
        <end position="176"/>
    </location>
</feature>
<evidence type="ECO:0000313" key="2">
    <source>
        <dbReference type="EMBL" id="UFZ03510.1"/>
    </source>
</evidence>
<evidence type="ECO:0000256" key="1">
    <source>
        <dbReference type="SAM" id="SignalP"/>
    </source>
</evidence>
<name>A0ABY3R9C5_9BRAD</name>
<sequence length="176" mass="18921">MICRPTTRTLWALATVLTVMVAGPCRADDKGAGAPRMMDSAAPGGAGMAAMGGFRPPESCLKEFTPLRDETARRAKLIKVATEHRFAPGEACRLVHDYELAQTKMIDYAVAHASACGIPVKITDQLRANHENTLALMRKVCTVTWNFEPSRDAGQPAPRMVQGAANRIAASGMARL</sequence>
<gene>
    <name evidence="2" type="ORF">LQG66_30495</name>
</gene>
<protein>
    <submittedName>
        <fullName evidence="2">Uncharacterized protein</fullName>
    </submittedName>
</protein>
<dbReference type="Proteomes" id="UP001431010">
    <property type="component" value="Chromosome"/>
</dbReference>
<feature type="signal peptide" evidence="1">
    <location>
        <begin position="1"/>
        <end position="27"/>
    </location>
</feature>
<organism evidence="2 3">
    <name type="scientific">Bradyrhizobium ontarionense</name>
    <dbReference type="NCBI Taxonomy" id="2898149"/>
    <lineage>
        <taxon>Bacteria</taxon>
        <taxon>Pseudomonadati</taxon>
        <taxon>Pseudomonadota</taxon>
        <taxon>Alphaproteobacteria</taxon>
        <taxon>Hyphomicrobiales</taxon>
        <taxon>Nitrobacteraceae</taxon>
        <taxon>Bradyrhizobium</taxon>
    </lineage>
</organism>